<gene>
    <name evidence="1" type="ORF">B0T17DRAFT_512823</name>
</gene>
<evidence type="ECO:0000313" key="1">
    <source>
        <dbReference type="EMBL" id="KAK0634252.1"/>
    </source>
</evidence>
<dbReference type="EMBL" id="JAULSR010000001">
    <property type="protein sequence ID" value="KAK0634252.1"/>
    <property type="molecule type" value="Genomic_DNA"/>
</dbReference>
<dbReference type="Proteomes" id="UP001174934">
    <property type="component" value="Unassembled WGS sequence"/>
</dbReference>
<evidence type="ECO:0000313" key="2">
    <source>
        <dbReference type="Proteomes" id="UP001174934"/>
    </source>
</evidence>
<protein>
    <submittedName>
        <fullName evidence="1">Uncharacterized protein</fullName>
    </submittedName>
</protein>
<keyword evidence="2" id="KW-1185">Reference proteome</keyword>
<accession>A0AA40CDB5</accession>
<organism evidence="1 2">
    <name type="scientific">Bombardia bombarda</name>
    <dbReference type="NCBI Taxonomy" id="252184"/>
    <lineage>
        <taxon>Eukaryota</taxon>
        <taxon>Fungi</taxon>
        <taxon>Dikarya</taxon>
        <taxon>Ascomycota</taxon>
        <taxon>Pezizomycotina</taxon>
        <taxon>Sordariomycetes</taxon>
        <taxon>Sordariomycetidae</taxon>
        <taxon>Sordariales</taxon>
        <taxon>Lasiosphaeriaceae</taxon>
        <taxon>Bombardia</taxon>
    </lineage>
</organism>
<sequence>MSRISSYLAVAKVFFSMTRYSKQKKSYVPTSQNLCLSHRSRYTACMPCHLLKSQSSGILQAHVQKGCFHSSLLPRSRI</sequence>
<name>A0AA40CDB5_9PEZI</name>
<reference evidence="1" key="1">
    <citation type="submission" date="2023-06" db="EMBL/GenBank/DDBJ databases">
        <title>Genome-scale phylogeny and comparative genomics of the fungal order Sordariales.</title>
        <authorList>
            <consortium name="Lawrence Berkeley National Laboratory"/>
            <person name="Hensen N."/>
            <person name="Bonometti L."/>
            <person name="Westerberg I."/>
            <person name="Brannstrom I.O."/>
            <person name="Guillou S."/>
            <person name="Cros-Aarteil S."/>
            <person name="Calhoun S."/>
            <person name="Haridas S."/>
            <person name="Kuo A."/>
            <person name="Mondo S."/>
            <person name="Pangilinan J."/>
            <person name="Riley R."/>
            <person name="LaButti K."/>
            <person name="Andreopoulos B."/>
            <person name="Lipzen A."/>
            <person name="Chen C."/>
            <person name="Yanf M."/>
            <person name="Daum C."/>
            <person name="Ng V."/>
            <person name="Clum A."/>
            <person name="Steindorff A."/>
            <person name="Ohm R."/>
            <person name="Martin F."/>
            <person name="Silar P."/>
            <person name="Natvig D."/>
            <person name="Lalanne C."/>
            <person name="Gautier V."/>
            <person name="Ament-velasquez S.L."/>
            <person name="Kruys A."/>
            <person name="Hutchinson M.I."/>
            <person name="Powell A.J."/>
            <person name="Barry K."/>
            <person name="Miller A.N."/>
            <person name="Grigoriev I.V."/>
            <person name="Debuchy R."/>
            <person name="Gladieux P."/>
            <person name="Thoren M.H."/>
            <person name="Johannesson H."/>
        </authorList>
    </citation>
    <scope>NUCLEOTIDE SEQUENCE</scope>
    <source>
        <strain evidence="1">SMH3391-2</strain>
    </source>
</reference>
<proteinExistence type="predicted"/>
<dbReference type="AlphaFoldDB" id="A0AA40CDB5"/>
<comment type="caution">
    <text evidence="1">The sequence shown here is derived from an EMBL/GenBank/DDBJ whole genome shotgun (WGS) entry which is preliminary data.</text>
</comment>